<keyword evidence="4" id="KW-1185">Reference proteome</keyword>
<keyword evidence="1" id="KW-0175">Coiled coil</keyword>
<feature type="non-terminal residue" evidence="3">
    <location>
        <position position="653"/>
    </location>
</feature>
<evidence type="ECO:0000313" key="4">
    <source>
        <dbReference type="Proteomes" id="UP000070467"/>
    </source>
</evidence>
<proteinExistence type="predicted"/>
<keyword evidence="2" id="KW-0732">Signal</keyword>
<name>A0ABR5TLB6_9BACL</name>
<accession>A0ABR5TLB6</accession>
<feature type="signal peptide" evidence="2">
    <location>
        <begin position="1"/>
        <end position="28"/>
    </location>
</feature>
<organism evidence="3 4">
    <name type="scientific">Gemelliphila asaccharolytica</name>
    <dbReference type="NCBI Taxonomy" id="502393"/>
    <lineage>
        <taxon>Bacteria</taxon>
        <taxon>Bacillati</taxon>
        <taxon>Bacillota</taxon>
        <taxon>Bacilli</taxon>
        <taxon>Bacillales</taxon>
        <taxon>Gemellaceae</taxon>
        <taxon>Gemelliphila</taxon>
    </lineage>
</organism>
<dbReference type="EMBL" id="LSDB01000046">
    <property type="protein sequence ID" value="KXB57460.1"/>
    <property type="molecule type" value="Genomic_DNA"/>
</dbReference>
<dbReference type="Proteomes" id="UP000070467">
    <property type="component" value="Unassembled WGS sequence"/>
</dbReference>
<feature type="coiled-coil region" evidence="1">
    <location>
        <begin position="424"/>
        <end position="471"/>
    </location>
</feature>
<evidence type="ECO:0000256" key="2">
    <source>
        <dbReference type="SAM" id="SignalP"/>
    </source>
</evidence>
<feature type="coiled-coil region" evidence="1">
    <location>
        <begin position="299"/>
        <end position="336"/>
    </location>
</feature>
<gene>
    <name evidence="3" type="ORF">HMPREF1871_00866</name>
</gene>
<evidence type="ECO:0000313" key="3">
    <source>
        <dbReference type="EMBL" id="KXB57460.1"/>
    </source>
</evidence>
<reference evidence="3 4" key="1">
    <citation type="submission" date="2016-01" db="EMBL/GenBank/DDBJ databases">
        <authorList>
            <person name="Mitreva M."/>
            <person name="Pepin K.H."/>
            <person name="Mihindukulasuriya K.A."/>
            <person name="Fulton R."/>
            <person name="Fronick C."/>
            <person name="O'Laughlin M."/>
            <person name="Miner T."/>
            <person name="Herter B."/>
            <person name="Rosa B.A."/>
            <person name="Cordes M."/>
            <person name="Tomlinson C."/>
            <person name="Wollam A."/>
            <person name="Palsikar V.B."/>
            <person name="Mardis E.R."/>
            <person name="Wilson R.K."/>
        </authorList>
    </citation>
    <scope>NUCLEOTIDE SEQUENCE [LARGE SCALE GENOMIC DNA]</scope>
    <source>
        <strain evidence="3 4">KA00071</strain>
    </source>
</reference>
<comment type="caution">
    <text evidence="3">The sequence shown here is derived from an EMBL/GenBank/DDBJ whole genome shotgun (WGS) entry which is preliminary data.</text>
</comment>
<sequence>MKRFKKLLCMSSAVFTIVCPMNSFNAKAEEVVQNQSEDNILNVPEGYNDLKEMVKFMIGFKCENDPSRDKCEKDEYKRLTHVQGDILIGEDSEDSEIKKAKLNDTITFTGTLDVNVIKEAMGFATIGWPYGRIINPSSTFVLKFTLDDKMYFDKKPTMDNIKLIGAKNKAGEDIFKISKVESTDKELTVTMDFVDPVMLKAKKENKIYIVKELDYALNSMDKILKIDIPNVKFDTKNNDEAKRAKKGDTLTVRGKVYGNYKMDRITAAHYDPRLSGMEYDYMAHPEKIEKFQKILPKEYEEYIKNRDAHIKTVNELKELAKEVKEYRDKLVKWSQGKEEFQKKVSRYDNFTPYTIDQSNEEDFVFPENHFDMITKNLYNRIYQHDGGDDFIRKNKKEYAKTLAGEVYILGNTFGGLVGDYDYKVKSDAERIKTQEENYKKLKEKEKNKTINEKEKKSLQRLNEWKEKWEQKQKADLKYLQDNKKLIDEIRPITEKISKIRHSYSNENDSTQIIDKLSSEEYKSRSNITSLLRETFALEEIYRDYKDNNGKVYGGIKYDPKDGANATDLEKLFMSWDSLQSEKGKDFALKNDKNNENIQFTLTIPYDVNYKFQSADGKTLPEEVAKLLPKSYEIEKGQAAYVNEVEKNEKLGFE</sequence>
<feature type="chain" id="PRO_5046303695" evidence="2">
    <location>
        <begin position="29"/>
        <end position="653"/>
    </location>
</feature>
<evidence type="ECO:0000256" key="1">
    <source>
        <dbReference type="SAM" id="Coils"/>
    </source>
</evidence>
<dbReference type="RefSeq" id="WP_066130381.1">
    <property type="nucleotide sequence ID" value="NZ_KQ959895.1"/>
</dbReference>
<protein>
    <submittedName>
        <fullName evidence="3">Uncharacterized protein</fullName>
    </submittedName>
</protein>